<feature type="transmembrane region" description="Helical" evidence="1">
    <location>
        <begin position="63"/>
        <end position="85"/>
    </location>
</feature>
<organism evidence="2 3">
    <name type="scientific">Amycolatopsis saalfeldensis</name>
    <dbReference type="NCBI Taxonomy" id="394193"/>
    <lineage>
        <taxon>Bacteria</taxon>
        <taxon>Bacillati</taxon>
        <taxon>Actinomycetota</taxon>
        <taxon>Actinomycetes</taxon>
        <taxon>Pseudonocardiales</taxon>
        <taxon>Pseudonocardiaceae</taxon>
        <taxon>Amycolatopsis</taxon>
    </lineage>
</organism>
<feature type="transmembrane region" description="Helical" evidence="1">
    <location>
        <begin position="7"/>
        <end position="26"/>
    </location>
</feature>
<evidence type="ECO:0000313" key="2">
    <source>
        <dbReference type="EMBL" id="SEP43642.1"/>
    </source>
</evidence>
<accession>A0A1H8XV52</accession>
<evidence type="ECO:0000256" key="1">
    <source>
        <dbReference type="SAM" id="Phobius"/>
    </source>
</evidence>
<keyword evidence="1" id="KW-0812">Transmembrane</keyword>
<sequence length="128" mass="14106">MDKWFRVIAAVGLVGSALVHFYLYWGSGYSDIAVVGPLFLLNGVAGVVIAVAVLFWKHWLPALLAFGFGAVTLVSYFLATTVGFFGVHDQFNSQFEYWGVVTEALCVIFGLVLLVRDLQSRRVVTVSR</sequence>
<keyword evidence="1" id="KW-0472">Membrane</keyword>
<dbReference type="OrthoDB" id="4325786at2"/>
<keyword evidence="1" id="KW-1133">Transmembrane helix</keyword>
<dbReference type="AlphaFoldDB" id="A0A1H8XV52"/>
<keyword evidence="3" id="KW-1185">Reference proteome</keyword>
<evidence type="ECO:0000313" key="3">
    <source>
        <dbReference type="Proteomes" id="UP000198582"/>
    </source>
</evidence>
<dbReference type="Proteomes" id="UP000198582">
    <property type="component" value="Unassembled WGS sequence"/>
</dbReference>
<dbReference type="EMBL" id="FOEF01000009">
    <property type="protein sequence ID" value="SEP43642.1"/>
    <property type="molecule type" value="Genomic_DNA"/>
</dbReference>
<gene>
    <name evidence="2" type="ORF">SAMN04489732_10975</name>
</gene>
<dbReference type="RefSeq" id="WP_091618748.1">
    <property type="nucleotide sequence ID" value="NZ_FOEF01000009.1"/>
</dbReference>
<feature type="transmembrane region" description="Helical" evidence="1">
    <location>
        <begin position="32"/>
        <end position="56"/>
    </location>
</feature>
<name>A0A1H8XV52_9PSEU</name>
<protein>
    <submittedName>
        <fullName evidence="2">Uncharacterized protein</fullName>
    </submittedName>
</protein>
<reference evidence="3" key="1">
    <citation type="submission" date="2016-10" db="EMBL/GenBank/DDBJ databases">
        <authorList>
            <person name="Varghese N."/>
            <person name="Submissions S."/>
        </authorList>
    </citation>
    <scope>NUCLEOTIDE SEQUENCE [LARGE SCALE GENOMIC DNA]</scope>
    <source>
        <strain evidence="3">DSM 44993</strain>
    </source>
</reference>
<proteinExistence type="predicted"/>
<feature type="transmembrane region" description="Helical" evidence="1">
    <location>
        <begin position="97"/>
        <end position="115"/>
    </location>
</feature>